<dbReference type="GO" id="GO:0009249">
    <property type="term" value="P:protein lipoylation"/>
    <property type="evidence" value="ECO:0007669"/>
    <property type="project" value="TreeGrafter"/>
</dbReference>
<comment type="function">
    <text evidence="5">The H protein shuttles the methylamine group of glycine from the P protein to the T protein.</text>
</comment>
<proteinExistence type="inferred from homology"/>
<dbReference type="GO" id="GO:0019464">
    <property type="term" value="P:glycine decarboxylation via glycine cleavage system"/>
    <property type="evidence" value="ECO:0007669"/>
    <property type="project" value="UniProtKB-UniRule"/>
</dbReference>
<sequence>MTFMASFARSTTRRMGISMAPRDARLAAGAVASSLASTGLLSRCYATVMEGLKYAESHEWIKVDGDTATVGISDFAQEELGDVVYVELPEEGTELAKGDSFATIESVKAASDVYMPLSGTVTEVNSELTDEPSKVNEDAYGSGWLIKMKVASAGEVDEMMDSAAYSKSVEE</sequence>
<keyword evidence="2 4" id="KW-0450">Lipoyl</keyword>
<dbReference type="HAMAP" id="MF_00272">
    <property type="entry name" value="GcvH"/>
    <property type="match status" value="1"/>
</dbReference>
<accession>A0A7S3F4F3</accession>
<organism evidence="7">
    <name type="scientific">Prasinoderma singulare</name>
    <dbReference type="NCBI Taxonomy" id="676789"/>
    <lineage>
        <taxon>Eukaryota</taxon>
        <taxon>Viridiplantae</taxon>
        <taxon>Prasinodermophyta</taxon>
        <taxon>Prasinodermophyceae</taxon>
        <taxon>Prasinodermales</taxon>
        <taxon>Prasinodermaceae</taxon>
        <taxon>Prasinoderma</taxon>
    </lineage>
</organism>
<dbReference type="InterPro" id="IPR003016">
    <property type="entry name" value="2-oxoA_DH_lipoyl-BS"/>
</dbReference>
<name>A0A7S3F4F3_9VIRI</name>
<dbReference type="PROSITE" id="PS50968">
    <property type="entry name" value="BIOTINYL_LIPOYL"/>
    <property type="match status" value="1"/>
</dbReference>
<protein>
    <recommendedName>
        <fullName evidence="5">Glycine cleavage system H protein</fullName>
    </recommendedName>
</protein>
<comment type="subunit">
    <text evidence="5">The glycine cleavage system is composed of four proteins: P, T, L and H.</text>
</comment>
<evidence type="ECO:0000256" key="1">
    <source>
        <dbReference type="ARBA" id="ARBA00009249"/>
    </source>
</evidence>
<dbReference type="EMBL" id="HBHY01001974">
    <property type="protein sequence ID" value="CAE0126821.1"/>
    <property type="molecule type" value="Transcribed_RNA"/>
</dbReference>
<dbReference type="GO" id="GO:0005829">
    <property type="term" value="C:cytosol"/>
    <property type="evidence" value="ECO:0007669"/>
    <property type="project" value="TreeGrafter"/>
</dbReference>
<dbReference type="InterPro" id="IPR002930">
    <property type="entry name" value="GCV_H"/>
</dbReference>
<feature type="modified residue" description="N6-lipoyllysine" evidence="4">
    <location>
        <position position="108"/>
    </location>
</feature>
<gene>
    <name evidence="7" type="ORF">PSIN1315_LOCUS1242</name>
</gene>
<dbReference type="SUPFAM" id="SSF51230">
    <property type="entry name" value="Single hybrid motif"/>
    <property type="match status" value="1"/>
</dbReference>
<comment type="subcellular location">
    <subcellularLocation>
        <location evidence="5">Mitochondrion</location>
    </subcellularLocation>
</comment>
<dbReference type="Gene3D" id="2.40.50.100">
    <property type="match status" value="1"/>
</dbReference>
<dbReference type="GO" id="GO:0005739">
    <property type="term" value="C:mitochondrion"/>
    <property type="evidence" value="ECO:0007669"/>
    <property type="project" value="UniProtKB-SubCell"/>
</dbReference>
<dbReference type="PANTHER" id="PTHR11715:SF3">
    <property type="entry name" value="GLYCINE CLEAVAGE SYSTEM H PROTEIN-RELATED"/>
    <property type="match status" value="1"/>
</dbReference>
<comment type="similarity">
    <text evidence="1 5">Belongs to the GcvH family.</text>
</comment>
<comment type="cofactor">
    <cofactor evidence="5">
        <name>(R)-lipoate</name>
        <dbReference type="ChEBI" id="CHEBI:83088"/>
    </cofactor>
    <text evidence="5">Binds 1 lipoyl cofactor covalently.</text>
</comment>
<evidence type="ECO:0000256" key="4">
    <source>
        <dbReference type="PIRSR" id="PIRSR617453-50"/>
    </source>
</evidence>
<keyword evidence="3 5" id="KW-0809">Transit peptide</keyword>
<dbReference type="InterPro" id="IPR033753">
    <property type="entry name" value="GCV_H/Fam206"/>
</dbReference>
<dbReference type="PANTHER" id="PTHR11715">
    <property type="entry name" value="GLYCINE CLEAVAGE SYSTEM H PROTEIN"/>
    <property type="match status" value="1"/>
</dbReference>
<evidence type="ECO:0000256" key="3">
    <source>
        <dbReference type="ARBA" id="ARBA00022946"/>
    </source>
</evidence>
<dbReference type="CDD" id="cd06848">
    <property type="entry name" value="GCS_H"/>
    <property type="match status" value="1"/>
</dbReference>
<dbReference type="GO" id="GO:0005960">
    <property type="term" value="C:glycine cleavage complex"/>
    <property type="evidence" value="ECO:0007669"/>
    <property type="project" value="UniProtKB-UniRule"/>
</dbReference>
<dbReference type="Pfam" id="PF01597">
    <property type="entry name" value="GCV_H"/>
    <property type="match status" value="1"/>
</dbReference>
<evidence type="ECO:0000259" key="6">
    <source>
        <dbReference type="PROSITE" id="PS50968"/>
    </source>
</evidence>
<dbReference type="AlphaFoldDB" id="A0A7S3F4F3"/>
<dbReference type="InterPro" id="IPR011053">
    <property type="entry name" value="Single_hybrid_motif"/>
</dbReference>
<evidence type="ECO:0000313" key="7">
    <source>
        <dbReference type="EMBL" id="CAE0126821.1"/>
    </source>
</evidence>
<dbReference type="InterPro" id="IPR017453">
    <property type="entry name" value="GCV_H_sub"/>
</dbReference>
<evidence type="ECO:0000256" key="2">
    <source>
        <dbReference type="ARBA" id="ARBA00022823"/>
    </source>
</evidence>
<evidence type="ECO:0000256" key="5">
    <source>
        <dbReference type="RuleBase" id="RU364055"/>
    </source>
</evidence>
<reference evidence="7" key="1">
    <citation type="submission" date="2021-01" db="EMBL/GenBank/DDBJ databases">
        <authorList>
            <person name="Corre E."/>
            <person name="Pelletier E."/>
            <person name="Niang G."/>
            <person name="Scheremetjew M."/>
            <person name="Finn R."/>
            <person name="Kale V."/>
            <person name="Holt S."/>
            <person name="Cochrane G."/>
            <person name="Meng A."/>
            <person name="Brown T."/>
            <person name="Cohen L."/>
        </authorList>
    </citation>
    <scope>NUCLEOTIDE SEQUENCE</scope>
    <source>
        <strain evidence="7">RCC927</strain>
    </source>
</reference>
<feature type="domain" description="Lipoyl-binding" evidence="6">
    <location>
        <begin position="67"/>
        <end position="149"/>
    </location>
</feature>
<dbReference type="PROSITE" id="PS00189">
    <property type="entry name" value="LIPOYL"/>
    <property type="match status" value="1"/>
</dbReference>
<keyword evidence="5" id="KW-0496">Mitochondrion</keyword>
<dbReference type="NCBIfam" id="TIGR00527">
    <property type="entry name" value="gcvH"/>
    <property type="match status" value="1"/>
</dbReference>
<dbReference type="NCBIfam" id="NF002270">
    <property type="entry name" value="PRK01202.1"/>
    <property type="match status" value="1"/>
</dbReference>
<dbReference type="InterPro" id="IPR000089">
    <property type="entry name" value="Biotin_lipoyl"/>
</dbReference>